<organism evidence="1 2">
    <name type="scientific">Campylobacter phage CP20</name>
    <dbReference type="NCBI Taxonomy" id="2506428"/>
    <lineage>
        <taxon>Viruses</taxon>
        <taxon>Duplodnaviria</taxon>
        <taxon>Heunggongvirae</taxon>
        <taxon>Uroviricota</taxon>
        <taxon>Caudoviricetes</taxon>
        <taxon>Connertonviridae</taxon>
        <taxon>Firehammervirus</taxon>
        <taxon>Firehammervirus CPt10</taxon>
    </lineage>
</organism>
<proteinExistence type="predicted"/>
<sequence>MLQESLTKKTNYIKLGEKYINMFNQVLDAKKYLQISLFNVDNKQYYCILIMKDSKLEPHFGVFYENKFNELVEAFKNKDTKKISDLVNSELFIQKDGYLNSDVNFLKVLSYVFSVLVDYLAIKPIGFVKIMGIPRKFNLYQKVVKNIIQKNEIPYHIVVEEQDDSYSSKITGQINPAKSMILKYNFA</sequence>
<evidence type="ECO:0000313" key="1">
    <source>
        <dbReference type="EMBL" id="QAU04836.1"/>
    </source>
</evidence>
<name>A0A410T7R3_9CAUD</name>
<reference evidence="1 2" key="1">
    <citation type="submission" date="2019-01" db="EMBL/GenBank/DDBJ databases">
        <title>Complete genome sequence of Campylobacter bacteriophage CP20.</title>
        <authorList>
            <person name="Connerton I.F."/>
        </authorList>
    </citation>
    <scope>NUCLEOTIDE SEQUENCE [LARGE SCALE GENOMIC DNA]</scope>
</reference>
<protein>
    <submittedName>
        <fullName evidence="1">Uncharacterized protein</fullName>
    </submittedName>
</protein>
<accession>A0A410T7R3</accession>
<dbReference type="EMBL" id="MK408758">
    <property type="protein sequence ID" value="QAU04836.1"/>
    <property type="molecule type" value="Genomic_DNA"/>
</dbReference>
<dbReference type="Proteomes" id="UP000290538">
    <property type="component" value="Segment"/>
</dbReference>
<evidence type="ECO:0000313" key="2">
    <source>
        <dbReference type="Proteomes" id="UP000290538"/>
    </source>
</evidence>